<comment type="similarity">
    <text evidence="1">Belongs to the thioesterase PaaI family.</text>
</comment>
<dbReference type="InterPro" id="IPR029069">
    <property type="entry name" value="HotDog_dom_sf"/>
</dbReference>
<sequence>MKKQEFLALAENAYDSYELKPESIFMFKLFQFAFEYNDEEKTCTVSAPVTDYMYNPSGIVHGGILAFIADTAMGHLNFRYKKVQYVTLELKTSYFKAVSSGKLMATARYIKDGYNVCFIECDVRNEKGDLLSRTNGTFYRYEKKNT</sequence>
<protein>
    <submittedName>
        <fullName evidence="4">PaaI family thioesterase</fullName>
    </submittedName>
</protein>
<keyword evidence="2" id="KW-0378">Hydrolase</keyword>
<reference evidence="4 5" key="1">
    <citation type="submission" date="2022-10" db="EMBL/GenBank/DDBJ databases">
        <title>Description of Fervidibacillus gen. nov. in the family Fervidibacillaceae fam. nov. with two species, Fervidibacillus albus sp. nov., and Fervidibacillus halotolerans sp. nov., isolated from tidal flat sediments.</title>
        <authorList>
            <person name="Kwon K.K."/>
            <person name="Yang S.-H."/>
        </authorList>
    </citation>
    <scope>NUCLEOTIDE SEQUENCE [LARGE SCALE GENOMIC DNA]</scope>
    <source>
        <strain evidence="4 5">DSM 23332</strain>
    </source>
</reference>
<evidence type="ECO:0000256" key="1">
    <source>
        <dbReference type="ARBA" id="ARBA00008324"/>
    </source>
</evidence>
<dbReference type="CDD" id="cd03443">
    <property type="entry name" value="PaaI_thioesterase"/>
    <property type="match status" value="1"/>
</dbReference>
<dbReference type="Proteomes" id="UP001208656">
    <property type="component" value="Unassembled WGS sequence"/>
</dbReference>
<dbReference type="InterPro" id="IPR006683">
    <property type="entry name" value="Thioestr_dom"/>
</dbReference>
<name>A0ABT2WDM8_9BACI</name>
<dbReference type="PANTHER" id="PTHR43240:SF5">
    <property type="entry name" value="1,4-DIHYDROXY-2-NAPHTHOYL-COA THIOESTERASE 1"/>
    <property type="match status" value="1"/>
</dbReference>
<feature type="domain" description="Thioesterase" evidence="3">
    <location>
        <begin position="58"/>
        <end position="130"/>
    </location>
</feature>
<dbReference type="NCBIfam" id="TIGR00369">
    <property type="entry name" value="unchar_dom_1"/>
    <property type="match status" value="1"/>
</dbReference>
<comment type="caution">
    <text evidence="4">The sequence shown here is derived from an EMBL/GenBank/DDBJ whole genome shotgun (WGS) entry which is preliminary data.</text>
</comment>
<accession>A0ABT2WDM8</accession>
<dbReference type="EMBL" id="JAOUSE010000008">
    <property type="protein sequence ID" value="MCU9593768.1"/>
    <property type="molecule type" value="Genomic_DNA"/>
</dbReference>
<dbReference type="RefSeq" id="WP_263061199.1">
    <property type="nucleotide sequence ID" value="NZ_JAOUSE010000008.1"/>
</dbReference>
<dbReference type="InterPro" id="IPR003736">
    <property type="entry name" value="PAAI_dom"/>
</dbReference>
<evidence type="ECO:0000259" key="3">
    <source>
        <dbReference type="Pfam" id="PF03061"/>
    </source>
</evidence>
<gene>
    <name evidence="4" type="ORF">OEV82_04795</name>
</gene>
<dbReference type="Gene3D" id="3.10.129.10">
    <property type="entry name" value="Hotdog Thioesterase"/>
    <property type="match status" value="1"/>
</dbReference>
<dbReference type="SUPFAM" id="SSF54637">
    <property type="entry name" value="Thioesterase/thiol ester dehydrase-isomerase"/>
    <property type="match status" value="1"/>
</dbReference>
<evidence type="ECO:0000256" key="2">
    <source>
        <dbReference type="ARBA" id="ARBA00022801"/>
    </source>
</evidence>
<dbReference type="Pfam" id="PF03061">
    <property type="entry name" value="4HBT"/>
    <property type="match status" value="1"/>
</dbReference>
<organism evidence="4 5">
    <name type="scientific">Pallidibacillus thermolactis</name>
    <dbReference type="NCBI Taxonomy" id="251051"/>
    <lineage>
        <taxon>Bacteria</taxon>
        <taxon>Bacillati</taxon>
        <taxon>Bacillota</taxon>
        <taxon>Bacilli</taxon>
        <taxon>Bacillales</taxon>
        <taxon>Bacillaceae</taxon>
        <taxon>Pallidibacillus</taxon>
    </lineage>
</organism>
<dbReference type="PANTHER" id="PTHR43240">
    <property type="entry name" value="1,4-DIHYDROXY-2-NAPHTHOYL-COA THIOESTERASE 1"/>
    <property type="match status" value="1"/>
</dbReference>
<evidence type="ECO:0000313" key="4">
    <source>
        <dbReference type="EMBL" id="MCU9593768.1"/>
    </source>
</evidence>
<proteinExistence type="inferred from homology"/>
<evidence type="ECO:0000313" key="5">
    <source>
        <dbReference type="Proteomes" id="UP001208656"/>
    </source>
</evidence>
<keyword evidence="5" id="KW-1185">Reference proteome</keyword>